<sequence length="370" mass="40120">MDAVKSCNSSDIGAPIGSSSSGRQRASDPASGAGGEPRSLRCVSSASSSSSLFLNALLPPIVPDHHDSDSHRFHSSSYGTSPESPEAPQCLPFSALAEKSSNSPHPHHQKVGHTSASSRSLLPTTAQSSLPHRDLPIKARRWWHSCILTATTHGRRHRRSKHSSSSSPPPAATRRQYPKYWPQFCCCGPKIFVFVLALVLALLAVILYFLWPRMPSASINAVQPRRVAAVQWDQTVPKYGLSINADLNYSIKSSNYYPLTISRIELVGSASHGGGKVADTVIPTVNLPKRSSVAFSTNLNISYVSDSLDDVTLQFFATTCAPLGYGISWPRINSSVPFSVEFQMKLYVRGLSWARVPVITSTQAFDCPTS</sequence>
<comment type="caution">
    <text evidence="1">The sequence shown here is derived from an EMBL/GenBank/DDBJ whole genome shotgun (WGS) entry which is preliminary data.</text>
</comment>
<evidence type="ECO:0000313" key="2">
    <source>
        <dbReference type="Proteomes" id="UP001145114"/>
    </source>
</evidence>
<organism evidence="1 2">
    <name type="scientific">Spiromyces aspiralis</name>
    <dbReference type="NCBI Taxonomy" id="68401"/>
    <lineage>
        <taxon>Eukaryota</taxon>
        <taxon>Fungi</taxon>
        <taxon>Fungi incertae sedis</taxon>
        <taxon>Zoopagomycota</taxon>
        <taxon>Kickxellomycotina</taxon>
        <taxon>Kickxellomycetes</taxon>
        <taxon>Kickxellales</taxon>
        <taxon>Kickxellaceae</taxon>
        <taxon>Spiromyces</taxon>
    </lineage>
</organism>
<proteinExistence type="predicted"/>
<protein>
    <submittedName>
        <fullName evidence="1">Uncharacterized protein</fullName>
    </submittedName>
</protein>
<accession>A0ACC1HQ23</accession>
<dbReference type="Proteomes" id="UP001145114">
    <property type="component" value="Unassembled WGS sequence"/>
</dbReference>
<gene>
    <name evidence="1" type="ORF">EV182_006202</name>
</gene>
<dbReference type="EMBL" id="JAMZIH010002469">
    <property type="protein sequence ID" value="KAJ1677426.1"/>
    <property type="molecule type" value="Genomic_DNA"/>
</dbReference>
<reference evidence="1" key="1">
    <citation type="submission" date="2022-06" db="EMBL/GenBank/DDBJ databases">
        <title>Phylogenomic reconstructions and comparative analyses of Kickxellomycotina fungi.</title>
        <authorList>
            <person name="Reynolds N.K."/>
            <person name="Stajich J.E."/>
            <person name="Barry K."/>
            <person name="Grigoriev I.V."/>
            <person name="Crous P."/>
            <person name="Smith M.E."/>
        </authorList>
    </citation>
    <scope>NUCLEOTIDE SEQUENCE</scope>
    <source>
        <strain evidence="1">RSA 2271</strain>
    </source>
</reference>
<keyword evidence="2" id="KW-1185">Reference proteome</keyword>
<name>A0ACC1HQ23_9FUNG</name>
<evidence type="ECO:0000313" key="1">
    <source>
        <dbReference type="EMBL" id="KAJ1677426.1"/>
    </source>
</evidence>